<feature type="domain" description="DUF4097" evidence="1">
    <location>
        <begin position="64"/>
        <end position="231"/>
    </location>
</feature>
<dbReference type="Gene3D" id="2.160.20.120">
    <property type="match status" value="1"/>
</dbReference>
<dbReference type="STRING" id="709323.GCA_001047135_01039"/>
<evidence type="ECO:0000313" key="2">
    <source>
        <dbReference type="EMBL" id="GAP04487.1"/>
    </source>
</evidence>
<reference evidence="2" key="1">
    <citation type="journal article" date="2015" name="BMC Genomics">
        <title>Comparative genomics of Fructobacillus spp. and Leuconostoc spp. reveals niche-specific evolution of Fructobacillus spp.</title>
        <authorList>
            <person name="Endo A."/>
            <person name="Tanizawa Y."/>
            <person name="Tanaka N."/>
            <person name="Maeno S."/>
            <person name="Kumar H."/>
            <person name="Shiwa Y."/>
            <person name="Okada S."/>
            <person name="Yoshikawa H."/>
            <person name="Dicks L."/>
            <person name="Nakagawa J."/>
            <person name="Arita M."/>
        </authorList>
    </citation>
    <scope>NUCLEOTIDE SEQUENCE [LARGE SCALE GENOMIC DNA]</scope>
    <source>
        <strain evidence="2">F214-1</strain>
    </source>
</reference>
<dbReference type="Pfam" id="PF13349">
    <property type="entry name" value="DUF4097"/>
    <property type="match status" value="1"/>
</dbReference>
<dbReference type="InterPro" id="IPR025164">
    <property type="entry name" value="Toastrack_DUF4097"/>
</dbReference>
<dbReference type="Proteomes" id="UP000064514">
    <property type="component" value="Unassembled WGS sequence"/>
</dbReference>
<dbReference type="EMBL" id="DF968082">
    <property type="protein sequence ID" value="GAP04487.1"/>
    <property type="molecule type" value="Genomic_DNA"/>
</dbReference>
<evidence type="ECO:0000259" key="1">
    <source>
        <dbReference type="Pfam" id="PF13349"/>
    </source>
</evidence>
<protein>
    <recommendedName>
        <fullName evidence="1">DUF4097 domain-containing protein</fullName>
    </recommendedName>
</protein>
<gene>
    <name evidence="2" type="ORF">FTRO_0050400</name>
</gene>
<dbReference type="RefSeq" id="WP_059393900.1">
    <property type="nucleotide sequence ID" value="NZ_DF968082.1"/>
</dbReference>
<name>A0A3F3H3L1_9LACO</name>
<accession>A0A3F3H3L1</accession>
<dbReference type="AlphaFoldDB" id="A0A3F3H3L1"/>
<proteinExistence type="predicted"/>
<organism evidence="2">
    <name type="scientific">Fructobacillus tropaeoli</name>
    <dbReference type="NCBI Taxonomy" id="709323"/>
    <lineage>
        <taxon>Bacteria</taxon>
        <taxon>Bacillati</taxon>
        <taxon>Bacillota</taxon>
        <taxon>Bacilli</taxon>
        <taxon>Lactobacillales</taxon>
        <taxon>Lactobacillaceae</taxon>
        <taxon>Fructobacillus</taxon>
    </lineage>
</organism>
<sequence length="232" mass="25340">MKKSLKLGVFLMGVGVVLSSVSFVLAKPGEIDFARVLTRDLSHVKTETHDISPDKSQLTNENIQGLKVDTNSFDIVVKSGDKYAVEETDSSEHALFETKIENQQLVVVKKSGKANNFQAGDQRLEITVPKNIKLQTLDIQTKNGDIKLKNISTNQVQLTNINGDIELKQVTIDGGGNVTNKNGDIEVEQSQLPTVEAETKSGSLSMKRAYHVSYGDGANLHLMNQSGDVDLD</sequence>